<feature type="region of interest" description="Disordered" evidence="1">
    <location>
        <begin position="1"/>
        <end position="23"/>
    </location>
</feature>
<dbReference type="AlphaFoldDB" id="A0A4Z2H2I0"/>
<name>A0A4Z2H2I0_9TELE</name>
<evidence type="ECO:0000256" key="1">
    <source>
        <dbReference type="SAM" id="MobiDB-lite"/>
    </source>
</evidence>
<reference evidence="2 3" key="1">
    <citation type="submission" date="2019-03" db="EMBL/GenBank/DDBJ databases">
        <title>First draft genome of Liparis tanakae, snailfish: a comprehensive survey of snailfish specific genes.</title>
        <authorList>
            <person name="Kim W."/>
            <person name="Song I."/>
            <person name="Jeong J.-H."/>
            <person name="Kim D."/>
            <person name="Kim S."/>
            <person name="Ryu S."/>
            <person name="Song J.Y."/>
            <person name="Lee S.K."/>
        </authorList>
    </citation>
    <scope>NUCLEOTIDE SEQUENCE [LARGE SCALE GENOMIC DNA]</scope>
    <source>
        <tissue evidence="2">Muscle</tissue>
    </source>
</reference>
<gene>
    <name evidence="2" type="ORF">EYF80_030762</name>
</gene>
<feature type="region of interest" description="Disordered" evidence="1">
    <location>
        <begin position="41"/>
        <end position="111"/>
    </location>
</feature>
<dbReference type="Proteomes" id="UP000314294">
    <property type="component" value="Unassembled WGS sequence"/>
</dbReference>
<organism evidence="2 3">
    <name type="scientific">Liparis tanakae</name>
    <name type="common">Tanaka's snailfish</name>
    <dbReference type="NCBI Taxonomy" id="230148"/>
    <lineage>
        <taxon>Eukaryota</taxon>
        <taxon>Metazoa</taxon>
        <taxon>Chordata</taxon>
        <taxon>Craniata</taxon>
        <taxon>Vertebrata</taxon>
        <taxon>Euteleostomi</taxon>
        <taxon>Actinopterygii</taxon>
        <taxon>Neopterygii</taxon>
        <taxon>Teleostei</taxon>
        <taxon>Neoteleostei</taxon>
        <taxon>Acanthomorphata</taxon>
        <taxon>Eupercaria</taxon>
        <taxon>Perciformes</taxon>
        <taxon>Cottioidei</taxon>
        <taxon>Cottales</taxon>
        <taxon>Liparidae</taxon>
        <taxon>Liparis</taxon>
    </lineage>
</organism>
<dbReference type="EMBL" id="SRLO01000365">
    <property type="protein sequence ID" value="TNN59024.1"/>
    <property type="molecule type" value="Genomic_DNA"/>
</dbReference>
<protein>
    <submittedName>
        <fullName evidence="2">Uncharacterized protein</fullName>
    </submittedName>
</protein>
<accession>A0A4Z2H2I0</accession>
<keyword evidence="3" id="KW-1185">Reference proteome</keyword>
<evidence type="ECO:0000313" key="3">
    <source>
        <dbReference type="Proteomes" id="UP000314294"/>
    </source>
</evidence>
<feature type="compositionally biased region" description="Low complexity" evidence="1">
    <location>
        <begin position="41"/>
        <end position="68"/>
    </location>
</feature>
<evidence type="ECO:0000313" key="2">
    <source>
        <dbReference type="EMBL" id="TNN59024.1"/>
    </source>
</evidence>
<comment type="caution">
    <text evidence="2">The sequence shown here is derived from an EMBL/GenBank/DDBJ whole genome shotgun (WGS) entry which is preliminary data.</text>
</comment>
<sequence length="111" mass="11644">MEGTADSRPYQGPHGGGGGGHLPSVVVVQLQQLLLLLAQEAPGPAARQRPEQQPGPERGPAPGGRPAATGPLELQEAPLLHDGKRSPEGCILRLDPIDEENDEFRMKTSSG</sequence>
<proteinExistence type="predicted"/>